<dbReference type="Proteomes" id="UP000694865">
    <property type="component" value="Unplaced"/>
</dbReference>
<feature type="domain" description="TCTP" evidence="2">
    <location>
        <begin position="1"/>
        <end position="171"/>
    </location>
</feature>
<evidence type="ECO:0000259" key="2">
    <source>
        <dbReference type="PROSITE" id="PS51797"/>
    </source>
</evidence>
<dbReference type="PANTHER" id="PTHR11991:SF0">
    <property type="entry name" value="TRANSLATIONALLY-CONTROLLED TUMOR PROTEIN"/>
    <property type="match status" value="1"/>
</dbReference>
<sequence>MIIFKDIISGDEMFSDSYTMKLIDDLYYEVDGASLTENTGIDESKIGANASAEGGGDEVADSAVTEIDIVRIHHLQKMDPKYTKKEYKSYISGYAKEIKTRLAKSNPERVDPFMKGMQKFIKTILEQYKDFDIYMGENMNHDGMLPLLNYREDGVTPYFIYFKDGLEQEKY</sequence>
<dbReference type="InterPro" id="IPR011057">
    <property type="entry name" value="Mss4-like_sf"/>
</dbReference>
<dbReference type="Gene3D" id="2.170.150.10">
    <property type="entry name" value="Metal Binding Protein, Guanine Nucleotide Exchange Factor, Chain A"/>
    <property type="match status" value="1"/>
</dbReference>
<proteinExistence type="inferred from homology"/>
<protein>
    <submittedName>
        <fullName evidence="4">Translationally-controlled tumor protein homolog</fullName>
    </submittedName>
</protein>
<dbReference type="Pfam" id="PF00838">
    <property type="entry name" value="TCTP"/>
    <property type="match status" value="1"/>
</dbReference>
<dbReference type="PRINTS" id="PR01653">
    <property type="entry name" value="TCTPROTEIN"/>
</dbReference>
<name>A0ABM0GYJ0_SACKO</name>
<dbReference type="SUPFAM" id="SSF51316">
    <property type="entry name" value="Mss4-like"/>
    <property type="match status" value="1"/>
</dbReference>
<dbReference type="GeneID" id="100368601"/>
<dbReference type="InterPro" id="IPR034737">
    <property type="entry name" value="TCTP"/>
</dbReference>
<dbReference type="PANTHER" id="PTHR11991">
    <property type="entry name" value="TRANSLATIONALLY CONTROLLED TUMOR PROTEIN-RELATED"/>
    <property type="match status" value="1"/>
</dbReference>
<gene>
    <name evidence="4" type="primary">LOC100368601</name>
</gene>
<dbReference type="RefSeq" id="XP_002740226.1">
    <property type="nucleotide sequence ID" value="XM_002740180.2"/>
</dbReference>
<reference evidence="4" key="1">
    <citation type="submission" date="2025-08" db="UniProtKB">
        <authorList>
            <consortium name="RefSeq"/>
        </authorList>
    </citation>
    <scope>IDENTIFICATION</scope>
    <source>
        <tissue evidence="4">Testes</tissue>
    </source>
</reference>
<evidence type="ECO:0000313" key="3">
    <source>
        <dbReference type="Proteomes" id="UP000694865"/>
    </source>
</evidence>
<organism evidence="3 4">
    <name type="scientific">Saccoglossus kowalevskii</name>
    <name type="common">Acorn worm</name>
    <dbReference type="NCBI Taxonomy" id="10224"/>
    <lineage>
        <taxon>Eukaryota</taxon>
        <taxon>Metazoa</taxon>
        <taxon>Hemichordata</taxon>
        <taxon>Enteropneusta</taxon>
        <taxon>Harrimaniidae</taxon>
        <taxon>Saccoglossus</taxon>
    </lineage>
</organism>
<keyword evidence="3" id="KW-1185">Reference proteome</keyword>
<comment type="similarity">
    <text evidence="1">Belongs to the TCTP family.</text>
</comment>
<dbReference type="InterPro" id="IPR018103">
    <property type="entry name" value="Translation_control_tumour_CS"/>
</dbReference>
<dbReference type="PROSITE" id="PS51797">
    <property type="entry name" value="TCTP_3"/>
    <property type="match status" value="1"/>
</dbReference>
<dbReference type="InterPro" id="IPR018105">
    <property type="entry name" value="Translational_control_tumour_p"/>
</dbReference>
<evidence type="ECO:0000313" key="4">
    <source>
        <dbReference type="RefSeq" id="XP_002740226.1"/>
    </source>
</evidence>
<dbReference type="InterPro" id="IPR011323">
    <property type="entry name" value="Mss4/transl-control_tumour"/>
</dbReference>
<accession>A0ABM0GYJ0</accession>
<dbReference type="PROSITE" id="PS01002">
    <property type="entry name" value="TCTP_1"/>
    <property type="match status" value="1"/>
</dbReference>
<evidence type="ECO:0000256" key="1">
    <source>
        <dbReference type="PROSITE-ProRule" id="PRU01133"/>
    </source>
</evidence>